<organism evidence="5 7">
    <name type="scientific">Natrinema pellirubrum (strain DSM 15624 / CIP 106293 / JCM 10476 / NCIMB 786 / 157)</name>
    <dbReference type="NCBI Taxonomy" id="797303"/>
    <lineage>
        <taxon>Archaea</taxon>
        <taxon>Methanobacteriati</taxon>
        <taxon>Methanobacteriota</taxon>
        <taxon>Stenosarchaea group</taxon>
        <taxon>Halobacteria</taxon>
        <taxon>Halobacteriales</taxon>
        <taxon>Natrialbaceae</taxon>
        <taxon>Natrinema</taxon>
    </lineage>
</organism>
<dbReference type="AlphaFoldDB" id="L0JJ31"/>
<dbReference type="InterPro" id="IPR006311">
    <property type="entry name" value="TAT_signal"/>
</dbReference>
<dbReference type="Proteomes" id="UP000010843">
    <property type="component" value="Chromosome"/>
</dbReference>
<dbReference type="InterPro" id="IPR008972">
    <property type="entry name" value="Cupredoxin"/>
</dbReference>
<dbReference type="EMBL" id="AOIE01000004">
    <property type="protein sequence ID" value="ELY81773.1"/>
    <property type="molecule type" value="Genomic_DNA"/>
</dbReference>
<dbReference type="OrthoDB" id="265568at2157"/>
<accession>L0JJ31</accession>
<proteinExistence type="predicted"/>
<reference evidence="5" key="2">
    <citation type="submission" date="2012-02" db="EMBL/GenBank/DDBJ databases">
        <title>Complete sequence of chromosome of Natrinema pellirubrum DSM 15624.</title>
        <authorList>
            <consortium name="US DOE Joint Genome Institute"/>
            <person name="Lucas S."/>
            <person name="Han J."/>
            <person name="Lapidus A."/>
            <person name="Cheng J.-F."/>
            <person name="Goodwin L."/>
            <person name="Pitluck S."/>
            <person name="Peters L."/>
            <person name="Teshima H."/>
            <person name="Detter J.C."/>
            <person name="Han C."/>
            <person name="Tapia R."/>
            <person name="Land M."/>
            <person name="Hauser L."/>
            <person name="Kyrpides N."/>
            <person name="Ivanova N."/>
            <person name="Pagani I."/>
            <person name="Sproer C."/>
            <person name="Anderson I."/>
            <person name="Woyke T."/>
        </authorList>
    </citation>
    <scope>NUCLEOTIDE SEQUENCE</scope>
    <source>
        <strain evidence="5">DSM 15624</strain>
    </source>
</reference>
<dbReference type="KEGG" id="npe:Natpe_1385"/>
<reference evidence="6 8" key="3">
    <citation type="journal article" date="2014" name="PLoS Genet.">
        <title>Phylogenetically driven sequencing of extremely halophilic archaea reveals strategies for static and dynamic osmo-response.</title>
        <authorList>
            <person name="Becker E.A."/>
            <person name="Seitzer P.M."/>
            <person name="Tritt A."/>
            <person name="Larsen D."/>
            <person name="Krusor M."/>
            <person name="Yao A.I."/>
            <person name="Wu D."/>
            <person name="Madern D."/>
            <person name="Eisen J.A."/>
            <person name="Darling A.E."/>
            <person name="Facciotti M.T."/>
        </authorList>
    </citation>
    <scope>NUCLEOTIDE SEQUENCE [LARGE SCALE GENOMIC DNA]</scope>
    <source>
        <strain evidence="6 8">DSM 15624</strain>
    </source>
</reference>
<dbReference type="GO" id="GO:0005507">
    <property type="term" value="F:copper ion binding"/>
    <property type="evidence" value="ECO:0007669"/>
    <property type="project" value="InterPro"/>
</dbReference>
<feature type="domain" description="Blue (type 1) copper" evidence="4">
    <location>
        <begin position="389"/>
        <end position="464"/>
    </location>
</feature>
<dbReference type="Gene3D" id="2.60.40.420">
    <property type="entry name" value="Cupredoxins - blue copper proteins"/>
    <property type="match status" value="1"/>
</dbReference>
<dbReference type="InterPro" id="IPR000923">
    <property type="entry name" value="BlueCu_1"/>
</dbReference>
<keyword evidence="1" id="KW-0479">Metal-binding</keyword>
<evidence type="ECO:0000313" key="7">
    <source>
        <dbReference type="Proteomes" id="UP000010843"/>
    </source>
</evidence>
<evidence type="ECO:0000256" key="3">
    <source>
        <dbReference type="SAM" id="MobiDB-lite"/>
    </source>
</evidence>
<evidence type="ECO:0000313" key="8">
    <source>
        <dbReference type="Proteomes" id="UP000011593"/>
    </source>
</evidence>
<dbReference type="GO" id="GO:0009055">
    <property type="term" value="F:electron transfer activity"/>
    <property type="evidence" value="ECO:0007669"/>
    <property type="project" value="InterPro"/>
</dbReference>
<dbReference type="eggNOG" id="arCOG11135">
    <property type="taxonomic scope" value="Archaea"/>
</dbReference>
<evidence type="ECO:0000313" key="5">
    <source>
        <dbReference type="EMBL" id="AGB31289.1"/>
    </source>
</evidence>
<name>L0JJ31_NATP1</name>
<gene>
    <name evidence="5" type="ordered locus">Natpe_1385</name>
    <name evidence="6" type="ORF">C488_01009</name>
</gene>
<dbReference type="PROSITE" id="PS51318">
    <property type="entry name" value="TAT"/>
    <property type="match status" value="1"/>
</dbReference>
<feature type="region of interest" description="Disordered" evidence="3">
    <location>
        <begin position="341"/>
        <end position="361"/>
    </location>
</feature>
<dbReference type="HOGENOM" id="CLU_588784_0_0_2"/>
<dbReference type="GeneID" id="14334548"/>
<evidence type="ECO:0000259" key="4">
    <source>
        <dbReference type="Pfam" id="PF00127"/>
    </source>
</evidence>
<evidence type="ECO:0000256" key="1">
    <source>
        <dbReference type="ARBA" id="ARBA00022723"/>
    </source>
</evidence>
<evidence type="ECO:0000256" key="2">
    <source>
        <dbReference type="ARBA" id="ARBA00023008"/>
    </source>
</evidence>
<dbReference type="EMBL" id="CP003372">
    <property type="protein sequence ID" value="AGB31289.1"/>
    <property type="molecule type" value="Genomic_DNA"/>
</dbReference>
<dbReference type="Proteomes" id="UP000011593">
    <property type="component" value="Unassembled WGS sequence"/>
</dbReference>
<evidence type="ECO:0000313" key="6">
    <source>
        <dbReference type="EMBL" id="ELY81773.1"/>
    </source>
</evidence>
<feature type="compositionally biased region" description="Acidic residues" evidence="3">
    <location>
        <begin position="33"/>
        <end position="42"/>
    </location>
</feature>
<feature type="region of interest" description="Disordered" evidence="3">
    <location>
        <begin position="20"/>
        <end position="43"/>
    </location>
</feature>
<dbReference type="SUPFAM" id="SSF49503">
    <property type="entry name" value="Cupredoxins"/>
    <property type="match status" value="1"/>
</dbReference>
<dbReference type="PATRIC" id="fig|797303.5.peg.211"/>
<reference evidence="7" key="1">
    <citation type="submission" date="2012-02" db="EMBL/GenBank/DDBJ databases">
        <title>Complete sequence of chromosome of Natrinema pellirubrum DSM 15624.</title>
        <authorList>
            <person name="Lucas S."/>
            <person name="Han J."/>
            <person name="Lapidus A."/>
            <person name="Cheng J.-F."/>
            <person name="Goodwin L."/>
            <person name="Pitluck S."/>
            <person name="Peters L."/>
            <person name="Teshima H."/>
            <person name="Detter J.C."/>
            <person name="Han C."/>
            <person name="Tapia R."/>
            <person name="Land M."/>
            <person name="Hauser L."/>
            <person name="Kyrpides N."/>
            <person name="Ivanova N."/>
            <person name="Pagani I."/>
            <person name="Sproer C."/>
            <person name="Anderson I."/>
            <person name="Woyke T."/>
        </authorList>
    </citation>
    <scope>NUCLEOTIDE SEQUENCE [LARGE SCALE GENOMIC DNA]</scope>
    <source>
        <strain evidence="7">DSM 15624 / JCM 10476 / NCIMB 786</strain>
    </source>
</reference>
<keyword evidence="8" id="KW-1185">Reference proteome</keyword>
<keyword evidence="2" id="KW-0186">Copper</keyword>
<dbReference type="RefSeq" id="WP_006179513.1">
    <property type="nucleotide sequence ID" value="NC_019962.1"/>
</dbReference>
<sequence length="464" mass="49765">MASSRRRFLELGAAASIGGLASASGVGATQSDGDGDEGDDPEVTVTARQESGDAVYWVLPGERRLSPSVFGTAENPRRGTDLLEARIEQARQLPDPLGEAVPGLLEDLPFLVAAPDEAREPIEDDDSIAQQRLTEPTLYSDEAEVTDGSFEITYEDHQPYDLPGAPGETTDTVALEAQFTDPGGNEYRIDHDHVIQPPIPGYETGGGVLTDGSLHGITGTGSPLFPQVYTYGASWGVGHLEVNGERATEEGMRVVHFMTTATVRDERYRMVLDEEMPLAPAETIAGQIHHTHGVVLPIRPTPDGPVYDPVPTAFELPNGETQPFIHAMWEQDEILEGPFADWEFPGDGGEAPADGDDGTDTQTDIRLVGETSGWQGAAPDTIAGTENPTLSLEAGTEYTLVWENGDGLQHNFAIEDESGADVLETDLLGEEGATQSVTFTASDEMAEYYCQVHPSSMRGALEVQ</sequence>
<protein>
    <submittedName>
        <fullName evidence="5">Copper binding protein, plastocyanin/azurin family</fullName>
    </submittedName>
</protein>
<dbReference type="Pfam" id="PF00127">
    <property type="entry name" value="Copper-bind"/>
    <property type="match status" value="1"/>
</dbReference>